<dbReference type="EMBL" id="GDID01002827">
    <property type="protein sequence ID" value="JAP93779.1"/>
    <property type="molecule type" value="Transcribed_RNA"/>
</dbReference>
<dbReference type="InterPro" id="IPR026906">
    <property type="entry name" value="LRR_5"/>
</dbReference>
<dbReference type="SUPFAM" id="SSF52058">
    <property type="entry name" value="L domain-like"/>
    <property type="match status" value="1"/>
</dbReference>
<feature type="non-terminal residue" evidence="1">
    <location>
        <position position="1"/>
    </location>
</feature>
<dbReference type="InterPro" id="IPR032675">
    <property type="entry name" value="LRR_dom_sf"/>
</dbReference>
<proteinExistence type="predicted"/>
<reference evidence="1" key="1">
    <citation type="submission" date="2015-07" db="EMBL/GenBank/DDBJ databases">
        <title>Adaptation to a free-living lifestyle via gene acquisitions in the diplomonad Trepomonas sp. PC1.</title>
        <authorList>
            <person name="Xu F."/>
            <person name="Jerlstrom-Hultqvist J."/>
            <person name="Kolisko M."/>
            <person name="Simpson A.G.B."/>
            <person name="Roger A.J."/>
            <person name="Svard S.G."/>
            <person name="Andersson J.O."/>
        </authorList>
    </citation>
    <scope>NUCLEOTIDE SEQUENCE</scope>
    <source>
        <strain evidence="1">PC1</strain>
    </source>
</reference>
<protein>
    <submittedName>
        <fullName evidence="1">Leucine rich repeats-containing protein</fullName>
    </submittedName>
</protein>
<dbReference type="Pfam" id="PF13306">
    <property type="entry name" value="LRR_5"/>
    <property type="match status" value="2"/>
</dbReference>
<feature type="non-terminal residue" evidence="1">
    <location>
        <position position="201"/>
    </location>
</feature>
<sequence length="201" mass="23237">VATKFTEHKFESRPFSFSVRFIVLLNQKIVQAKQFSQCINLIGVDLMNTIVIKKQAFQGCHNLTTVKSRKLQEIEEEAFLGCLALKQIDLSSAVKVDCSFVSCCFVYLQMPSIKFIGKMFSNCSALRYIDAPKCEKIAENAFVDLQQQIHVYSEKLEDAKENYCCNNQKERFQEMFNGKFKERSEVLGQIEKQKTQMRKVN</sequence>
<dbReference type="Gene3D" id="3.80.10.10">
    <property type="entry name" value="Ribonuclease Inhibitor"/>
    <property type="match status" value="1"/>
</dbReference>
<organism evidence="1">
    <name type="scientific">Trepomonas sp. PC1</name>
    <dbReference type="NCBI Taxonomy" id="1076344"/>
    <lineage>
        <taxon>Eukaryota</taxon>
        <taxon>Metamonada</taxon>
        <taxon>Diplomonadida</taxon>
        <taxon>Hexamitidae</taxon>
        <taxon>Hexamitinae</taxon>
        <taxon>Trepomonas</taxon>
    </lineage>
</organism>
<evidence type="ECO:0000313" key="1">
    <source>
        <dbReference type="EMBL" id="JAP93779.1"/>
    </source>
</evidence>
<dbReference type="AlphaFoldDB" id="A0A146KEP4"/>
<name>A0A146KEP4_9EUKA</name>
<gene>
    <name evidence="1" type="ORF">TPC1_13797</name>
</gene>
<accession>A0A146KEP4</accession>